<sequence length="299" mass="31493">MKLLNKPGLTVALLFMVVGMATAQQKVDRTFSGINKVTMSISSGDAFFEKSADGKVYVALEHDIDDYEPTIEQKGATLVINEEKMKNRRSWSGDSKWTIKVPDEVNISFNTGSGDVQISGLMADLSTNSGSGNTRIENSDGKIRVNTGSGNIRARESKGDLTFNAGSGNIDLYAVNAEVSANVGSGNVSAEKLTLLGKSSFNSGSGDVEVSLAATPAHDISVNSGSGDSTLDFEGNKIEGVIVMEANKDNGDIDAPFDFDSTEEVGNGRNTTVKKTKKIGSSDVRIKVSTGSGTAEIKS</sequence>
<evidence type="ECO:0000259" key="2">
    <source>
        <dbReference type="Pfam" id="PF13349"/>
    </source>
</evidence>
<evidence type="ECO:0000313" key="3">
    <source>
        <dbReference type="EMBL" id="WOK08021.1"/>
    </source>
</evidence>
<feature type="chain" id="PRO_5045663052" evidence="1">
    <location>
        <begin position="24"/>
        <end position="299"/>
    </location>
</feature>
<evidence type="ECO:0000313" key="4">
    <source>
        <dbReference type="Proteomes" id="UP001302349"/>
    </source>
</evidence>
<reference evidence="3 4" key="1">
    <citation type="journal article" date="2023" name="Microbiol. Resour. Announc.">
        <title>Complete Genome Sequence of Imperialibacter roseus strain P4T.</title>
        <authorList>
            <person name="Tizabi D.R."/>
            <person name="Bachvaroff T."/>
            <person name="Hill R.T."/>
        </authorList>
    </citation>
    <scope>NUCLEOTIDE SEQUENCE [LARGE SCALE GENOMIC DNA]</scope>
    <source>
        <strain evidence="3 4">P4T</strain>
    </source>
</reference>
<feature type="domain" description="DUF4097" evidence="2">
    <location>
        <begin position="34"/>
        <end position="237"/>
    </location>
</feature>
<feature type="signal peptide" evidence="1">
    <location>
        <begin position="1"/>
        <end position="23"/>
    </location>
</feature>
<keyword evidence="1" id="KW-0732">Signal</keyword>
<protein>
    <submittedName>
        <fullName evidence="3">DUF4097 family beta strand repeat-containing protein</fullName>
    </submittedName>
</protein>
<dbReference type="RefSeq" id="WP_317490668.1">
    <property type="nucleotide sequence ID" value="NZ_CP136051.1"/>
</dbReference>
<accession>A0ABZ0ITT4</accession>
<dbReference type="Proteomes" id="UP001302349">
    <property type="component" value="Chromosome"/>
</dbReference>
<dbReference type="Pfam" id="PF13349">
    <property type="entry name" value="DUF4097"/>
    <property type="match status" value="1"/>
</dbReference>
<evidence type="ECO:0000256" key="1">
    <source>
        <dbReference type="SAM" id="SignalP"/>
    </source>
</evidence>
<organism evidence="3 4">
    <name type="scientific">Imperialibacter roseus</name>
    <dbReference type="NCBI Taxonomy" id="1324217"/>
    <lineage>
        <taxon>Bacteria</taxon>
        <taxon>Pseudomonadati</taxon>
        <taxon>Bacteroidota</taxon>
        <taxon>Cytophagia</taxon>
        <taxon>Cytophagales</taxon>
        <taxon>Flammeovirgaceae</taxon>
        <taxon>Imperialibacter</taxon>
    </lineage>
</organism>
<name>A0ABZ0ITT4_9BACT</name>
<proteinExistence type="predicted"/>
<gene>
    <name evidence="3" type="ORF">RT717_05170</name>
</gene>
<keyword evidence="4" id="KW-1185">Reference proteome</keyword>
<dbReference type="EMBL" id="CP136051">
    <property type="protein sequence ID" value="WOK08021.1"/>
    <property type="molecule type" value="Genomic_DNA"/>
</dbReference>
<dbReference type="InterPro" id="IPR025164">
    <property type="entry name" value="Toastrack_DUF4097"/>
</dbReference>